<dbReference type="OrthoDB" id="3531020at2"/>
<dbReference type="EMBL" id="NKYE01000005">
    <property type="protein sequence ID" value="OZM73192.1"/>
    <property type="molecule type" value="Genomic_DNA"/>
</dbReference>
<feature type="compositionally biased region" description="Polar residues" evidence="1">
    <location>
        <begin position="23"/>
        <end position="39"/>
    </location>
</feature>
<comment type="caution">
    <text evidence="2">The sequence shown here is derived from an EMBL/GenBank/DDBJ whole genome shotgun (WGS) entry which is preliminary data.</text>
</comment>
<dbReference type="AlphaFoldDB" id="A0A263D3Y4"/>
<name>A0A263D3Y4_9PSEU</name>
<dbReference type="Proteomes" id="UP000242444">
    <property type="component" value="Unassembled WGS sequence"/>
</dbReference>
<sequence>MAATAAAAMSGFVFSACGEEQVSPGNDQGQPTITAQQAKEQTERDVRELVTALPAGARLEKLHYDQGPCTDESGAGFGKRVQPNVSYWVRDLDPAQYNIHFDAMKAWLQGHGWIVRNDDRPSDMFLNAFRERDQFTMSLQANKKGGLTLGASSPCVWPEGTPEPEN</sequence>
<accession>A0A263D3Y4</accession>
<keyword evidence="3" id="KW-1185">Reference proteome</keyword>
<evidence type="ECO:0000313" key="3">
    <source>
        <dbReference type="Proteomes" id="UP000242444"/>
    </source>
</evidence>
<dbReference type="InParanoid" id="A0A263D3Y4"/>
<gene>
    <name evidence="2" type="ORF">CFN78_09960</name>
</gene>
<protein>
    <recommendedName>
        <fullName evidence="4">Lipoprotein</fullName>
    </recommendedName>
</protein>
<evidence type="ECO:0000313" key="2">
    <source>
        <dbReference type="EMBL" id="OZM73192.1"/>
    </source>
</evidence>
<proteinExistence type="predicted"/>
<organism evidence="2 3">
    <name type="scientific">Amycolatopsis antarctica</name>
    <dbReference type="NCBI Taxonomy" id="1854586"/>
    <lineage>
        <taxon>Bacteria</taxon>
        <taxon>Bacillati</taxon>
        <taxon>Actinomycetota</taxon>
        <taxon>Actinomycetes</taxon>
        <taxon>Pseudonocardiales</taxon>
        <taxon>Pseudonocardiaceae</taxon>
        <taxon>Amycolatopsis</taxon>
    </lineage>
</organism>
<feature type="region of interest" description="Disordered" evidence="1">
    <location>
        <begin position="20"/>
        <end position="43"/>
    </location>
</feature>
<reference evidence="2 3" key="1">
    <citation type="submission" date="2017-07" db="EMBL/GenBank/DDBJ databases">
        <title>Amycolatopsis antarcticus sp. nov., isolated from the surface of an Antarcticus brown macroalga.</title>
        <authorList>
            <person name="Wang J."/>
            <person name="Leiva S."/>
            <person name="Huang J."/>
            <person name="Huang Y."/>
        </authorList>
    </citation>
    <scope>NUCLEOTIDE SEQUENCE [LARGE SCALE GENOMIC DNA]</scope>
    <source>
        <strain evidence="2 3">AU-G6</strain>
    </source>
</reference>
<evidence type="ECO:0008006" key="4">
    <source>
        <dbReference type="Google" id="ProtNLM"/>
    </source>
</evidence>
<evidence type="ECO:0000256" key="1">
    <source>
        <dbReference type="SAM" id="MobiDB-lite"/>
    </source>
</evidence>
<dbReference type="RefSeq" id="WP_094862404.1">
    <property type="nucleotide sequence ID" value="NZ_NKYE01000005.1"/>
</dbReference>